<organism evidence="2 3">
    <name type="scientific">Hyaloscypha variabilis (strain UAMH 11265 / GT02V1 / F)</name>
    <name type="common">Meliniomyces variabilis</name>
    <dbReference type="NCBI Taxonomy" id="1149755"/>
    <lineage>
        <taxon>Eukaryota</taxon>
        <taxon>Fungi</taxon>
        <taxon>Dikarya</taxon>
        <taxon>Ascomycota</taxon>
        <taxon>Pezizomycotina</taxon>
        <taxon>Leotiomycetes</taxon>
        <taxon>Helotiales</taxon>
        <taxon>Hyaloscyphaceae</taxon>
        <taxon>Hyaloscypha</taxon>
        <taxon>Hyaloscypha variabilis</taxon>
    </lineage>
</organism>
<feature type="compositionally biased region" description="Low complexity" evidence="1">
    <location>
        <begin position="89"/>
        <end position="102"/>
    </location>
</feature>
<dbReference type="AlphaFoldDB" id="A0A2J6RMR6"/>
<protein>
    <submittedName>
        <fullName evidence="2">Uncharacterized protein</fullName>
    </submittedName>
</protein>
<feature type="compositionally biased region" description="Basic and acidic residues" evidence="1">
    <location>
        <begin position="145"/>
        <end position="154"/>
    </location>
</feature>
<feature type="region of interest" description="Disordered" evidence="1">
    <location>
        <begin position="216"/>
        <end position="236"/>
    </location>
</feature>
<feature type="region of interest" description="Disordered" evidence="1">
    <location>
        <begin position="459"/>
        <end position="559"/>
    </location>
</feature>
<evidence type="ECO:0000313" key="2">
    <source>
        <dbReference type="EMBL" id="PMD39816.1"/>
    </source>
</evidence>
<feature type="compositionally biased region" description="Polar residues" evidence="1">
    <location>
        <begin position="529"/>
        <end position="550"/>
    </location>
</feature>
<dbReference type="STRING" id="1149755.A0A2J6RMR6"/>
<feature type="region of interest" description="Disordered" evidence="1">
    <location>
        <begin position="251"/>
        <end position="300"/>
    </location>
</feature>
<accession>A0A2J6RMR6</accession>
<dbReference type="Proteomes" id="UP000235786">
    <property type="component" value="Unassembled WGS sequence"/>
</dbReference>
<feature type="compositionally biased region" description="Basic and acidic residues" evidence="1">
    <location>
        <begin position="107"/>
        <end position="125"/>
    </location>
</feature>
<reference evidence="2 3" key="1">
    <citation type="submission" date="2016-04" db="EMBL/GenBank/DDBJ databases">
        <title>A degradative enzymes factory behind the ericoid mycorrhizal symbiosis.</title>
        <authorList>
            <consortium name="DOE Joint Genome Institute"/>
            <person name="Martino E."/>
            <person name="Morin E."/>
            <person name="Grelet G."/>
            <person name="Kuo A."/>
            <person name="Kohler A."/>
            <person name="Daghino S."/>
            <person name="Barry K."/>
            <person name="Choi C."/>
            <person name="Cichocki N."/>
            <person name="Clum A."/>
            <person name="Copeland A."/>
            <person name="Hainaut M."/>
            <person name="Haridas S."/>
            <person name="Labutti K."/>
            <person name="Lindquist E."/>
            <person name="Lipzen A."/>
            <person name="Khouja H.-R."/>
            <person name="Murat C."/>
            <person name="Ohm R."/>
            <person name="Olson A."/>
            <person name="Spatafora J."/>
            <person name="Veneault-Fourrey C."/>
            <person name="Henrissat B."/>
            <person name="Grigoriev I."/>
            <person name="Martin F."/>
            <person name="Perotto S."/>
        </authorList>
    </citation>
    <scope>NUCLEOTIDE SEQUENCE [LARGE SCALE GENOMIC DNA]</scope>
    <source>
        <strain evidence="2 3">F</strain>
    </source>
</reference>
<feature type="region of interest" description="Disordered" evidence="1">
    <location>
        <begin position="30"/>
        <end position="154"/>
    </location>
</feature>
<dbReference type="OrthoDB" id="2537141at2759"/>
<feature type="compositionally biased region" description="Basic and acidic residues" evidence="1">
    <location>
        <begin position="69"/>
        <end position="88"/>
    </location>
</feature>
<evidence type="ECO:0000256" key="1">
    <source>
        <dbReference type="SAM" id="MobiDB-lite"/>
    </source>
</evidence>
<keyword evidence="3" id="KW-1185">Reference proteome</keyword>
<feature type="compositionally biased region" description="Basic and acidic residues" evidence="1">
    <location>
        <begin position="326"/>
        <end position="345"/>
    </location>
</feature>
<name>A0A2J6RMR6_HYAVF</name>
<gene>
    <name evidence="2" type="ORF">L207DRAFT_29117</name>
</gene>
<feature type="region of interest" description="Disordered" evidence="1">
    <location>
        <begin position="323"/>
        <end position="345"/>
    </location>
</feature>
<dbReference type="EMBL" id="KZ613946">
    <property type="protein sequence ID" value="PMD39816.1"/>
    <property type="molecule type" value="Genomic_DNA"/>
</dbReference>
<proteinExistence type="predicted"/>
<sequence>MLTLNFVRVSDHIEPKTLAEVGFRFPILEGGPGKELSQRKRKHHTSSDSSLLEVPVKPNPPPVRGSALETKHLTRGKAPDRPPKKLRMEASVSEATTSSVVSNSKQETFEKRARYKTREDRYEPKKVKKRPKDGDEKKPRRYKEKRGDRKKAGEDLMRNFTSKSISNERLTIRPSHGLGLFKNGRASSPIQRRGIPDLAFSEMDFLQRTSTHNFSIKEDKISSKSRDKEKRKAARAQDEISIFFRASKVPIPPRPAIKGGVTSSSQTKDGRSGSGDQLDSDYFGQQHERSHSFKVPPMSNLDFERDHQERLSGRASTYISWSETQISRERKTDRTRESSTPESIRRSIEQTGVFRGTGIDLAARRAGLSPRVYERPSKHQQTRIKGEIEKSTDMPGRTEKLAPHTRPTLHKVASSHDGHQPALQDGFNMSNAKNDQVEEGLMKRERVVIEHFDPKLGWHERSESGRHQHAIAITSPDEEIPEQSRSAPIDRLERAQLARVNRPSTTVPLPRPLISTDGATAQDPDGHVRTSTKQETNQKSSSQDGGQMASSAGDHSLISDLGNQSTARMQHKEPDKSEFLTHFHFKVNEQDVYENARIGEEVHDAPRLAQARVGGVHHEESVPLQNGTNSLREHSPWYLGLPFRGFSAGPGVSDIHLQHHNARSSLQANSEPSFIHQLPRHLTPYEPSVDAEHLREIEYEQPDIIIEANANTERANFPYMNGLLYTPVDDFIDSAPQHSFDVSYGHGEAYLDAETWNLRSSHAGFSSEHYEQELLGQELYEEVQLLAGNGQHHLLMDDYNPAEQGEGYEEYLLATDDQEQAFWRPYQQY</sequence>
<evidence type="ECO:0000313" key="3">
    <source>
        <dbReference type="Proteomes" id="UP000235786"/>
    </source>
</evidence>